<dbReference type="OrthoDB" id="4899463at2759"/>
<name>A0A0G0APH5_TRIHA</name>
<dbReference type="Proteomes" id="UP000034112">
    <property type="component" value="Unassembled WGS sequence"/>
</dbReference>
<protein>
    <recommendedName>
        <fullName evidence="3">NB-ARC domain-containing protein</fullName>
    </recommendedName>
</protein>
<sequence length="230" mass="25750">MNIEQFHHATNNYACPLPHIRSHPTFDPHQGRPRTPCWTVPFGRNKDFVGRDSILNQLADMISPTADKEDCQRTVISGLGGVGKTQIALEAAFRVRARCPDCHVFWVPAINTTTFENGYHEIGRKLSIQNIENDKTDIKLLVRAALSQSSDNWLLIIDNADDATLFGETSEVTSLRGYLPFSLKGLDLQRKVLGAEHFVTLKIMHSLSLAFNGQGCYKEAEQIAGRHLDH</sequence>
<dbReference type="InterPro" id="IPR053137">
    <property type="entry name" value="NLR-like"/>
</dbReference>
<dbReference type="Gene3D" id="3.40.50.300">
    <property type="entry name" value="P-loop containing nucleotide triphosphate hydrolases"/>
    <property type="match status" value="1"/>
</dbReference>
<dbReference type="PANTHER" id="PTHR46082">
    <property type="entry name" value="ATP/GTP-BINDING PROTEIN-RELATED"/>
    <property type="match status" value="1"/>
</dbReference>
<gene>
    <name evidence="1" type="ORF">THAR02_01475</name>
</gene>
<proteinExistence type="predicted"/>
<organism evidence="1 2">
    <name type="scientific">Trichoderma harzianum</name>
    <name type="common">Hypocrea lixii</name>
    <dbReference type="NCBI Taxonomy" id="5544"/>
    <lineage>
        <taxon>Eukaryota</taxon>
        <taxon>Fungi</taxon>
        <taxon>Dikarya</taxon>
        <taxon>Ascomycota</taxon>
        <taxon>Pezizomycotina</taxon>
        <taxon>Sordariomycetes</taxon>
        <taxon>Hypocreomycetidae</taxon>
        <taxon>Hypocreales</taxon>
        <taxon>Hypocreaceae</taxon>
        <taxon>Trichoderma</taxon>
    </lineage>
</organism>
<accession>A0A0G0APH5</accession>
<comment type="caution">
    <text evidence="1">The sequence shown here is derived from an EMBL/GenBank/DDBJ whole genome shotgun (WGS) entry which is preliminary data.</text>
</comment>
<evidence type="ECO:0008006" key="3">
    <source>
        <dbReference type="Google" id="ProtNLM"/>
    </source>
</evidence>
<evidence type="ECO:0000313" key="1">
    <source>
        <dbReference type="EMBL" id="KKP06424.1"/>
    </source>
</evidence>
<reference evidence="2" key="1">
    <citation type="journal article" date="2015" name="Genome Announc.">
        <title>Draft whole-genome sequence of the biocontrol agent Trichoderma harzianum T6776.</title>
        <authorList>
            <person name="Baroncelli R."/>
            <person name="Piaggeschi G."/>
            <person name="Fiorini L."/>
            <person name="Bertolini E."/>
            <person name="Zapparata A."/>
            <person name="Pe M.E."/>
            <person name="Sarrocco S."/>
            <person name="Vannacci G."/>
        </authorList>
    </citation>
    <scope>NUCLEOTIDE SEQUENCE [LARGE SCALE GENOMIC DNA]</scope>
    <source>
        <strain evidence="2">T6776</strain>
    </source>
</reference>
<dbReference type="OMA" id="TFENGYH"/>
<dbReference type="SUPFAM" id="SSF52540">
    <property type="entry name" value="P-loop containing nucleoside triphosphate hydrolases"/>
    <property type="match status" value="1"/>
</dbReference>
<dbReference type="PANTHER" id="PTHR46082:SF6">
    <property type="entry name" value="AAA+ ATPASE DOMAIN-CONTAINING PROTEIN-RELATED"/>
    <property type="match status" value="1"/>
</dbReference>
<dbReference type="InterPro" id="IPR027417">
    <property type="entry name" value="P-loop_NTPase"/>
</dbReference>
<evidence type="ECO:0000313" key="2">
    <source>
        <dbReference type="Proteomes" id="UP000034112"/>
    </source>
</evidence>
<dbReference type="AlphaFoldDB" id="A0A0G0APH5"/>
<dbReference type="EMBL" id="JOKZ01000026">
    <property type="protein sequence ID" value="KKP06424.1"/>
    <property type="molecule type" value="Genomic_DNA"/>
</dbReference>